<sequence>MMTVAFSPSGEFTVSGGDQKVSTWRVPWWDDNRKQPHESFLDQKSELGFLDLPTSRRAFVPPHRPLANSTMALTVKGVQRFWHGLLARGSSLSPPQQAIEINDMQDRRFFKSPGRTPVTEVAARQLTEVAVGRREPRSTKKNDVESRKSQKPRTQRLVSCGPTFLHAHHSGSTSSAVRASSFAQSNAGWDDGWDDTDCGDQCVYYFCFGPRTNRERFRSWRGKSRAGIEAEEPAKKKKTTKNAPWHRKRTTSKQPSLRRMTLTIRRASPKAEVEREQLAKEMEELRSTAHDFHNSLDYAGSSVGEAGSSSSLAGPTSNAGSSTSQGQTQNTVRQAHRHGGERIKAASPFHDADDVTCEPLLGDHRLDGAVPQFALQLLEHMDQFRQQVDDLVAAKRKAETDILEMGVKESHKLQEHTRKDYHPLLVSRSFVAHKPLLFYVQRSAGPSTSS</sequence>
<evidence type="ECO:0000313" key="4">
    <source>
        <dbReference type="Proteomes" id="UP000053647"/>
    </source>
</evidence>
<dbReference type="AlphaFoldDB" id="A0A0C9TD53"/>
<feature type="compositionally biased region" description="Polar residues" evidence="2">
    <location>
        <begin position="315"/>
        <end position="333"/>
    </location>
</feature>
<feature type="region of interest" description="Disordered" evidence="2">
    <location>
        <begin position="296"/>
        <end position="349"/>
    </location>
</feature>
<keyword evidence="1" id="KW-0175">Coiled coil</keyword>
<evidence type="ECO:0000256" key="2">
    <source>
        <dbReference type="SAM" id="MobiDB-lite"/>
    </source>
</evidence>
<evidence type="ECO:0000256" key="1">
    <source>
        <dbReference type="SAM" id="Coils"/>
    </source>
</evidence>
<feature type="compositionally biased region" description="Basic and acidic residues" evidence="2">
    <location>
        <begin position="131"/>
        <end position="148"/>
    </location>
</feature>
<feature type="region of interest" description="Disordered" evidence="2">
    <location>
        <begin position="226"/>
        <end position="257"/>
    </location>
</feature>
<reference evidence="4" key="2">
    <citation type="submission" date="2015-01" db="EMBL/GenBank/DDBJ databases">
        <title>Evolutionary Origins and Diversification of the Mycorrhizal Mutualists.</title>
        <authorList>
            <consortium name="DOE Joint Genome Institute"/>
            <consortium name="Mycorrhizal Genomics Consortium"/>
            <person name="Kohler A."/>
            <person name="Kuo A."/>
            <person name="Nagy L.G."/>
            <person name="Floudas D."/>
            <person name="Copeland A."/>
            <person name="Barry K.W."/>
            <person name="Cichocki N."/>
            <person name="Veneault-Fourrey C."/>
            <person name="LaButti K."/>
            <person name="Lindquist E.A."/>
            <person name="Lipzen A."/>
            <person name="Lundell T."/>
            <person name="Morin E."/>
            <person name="Murat C."/>
            <person name="Riley R."/>
            <person name="Ohm R."/>
            <person name="Sun H."/>
            <person name="Tunlid A."/>
            <person name="Henrissat B."/>
            <person name="Grigoriev I.V."/>
            <person name="Hibbett D.S."/>
            <person name="Martin F."/>
        </authorList>
    </citation>
    <scope>NUCLEOTIDE SEQUENCE [LARGE SCALE GENOMIC DNA]</scope>
    <source>
        <strain evidence="4">ATCC 200175</strain>
    </source>
</reference>
<feature type="region of interest" description="Disordered" evidence="2">
    <location>
        <begin position="131"/>
        <end position="157"/>
    </location>
</feature>
<feature type="compositionally biased region" description="Basic residues" evidence="2">
    <location>
        <begin position="235"/>
        <end position="251"/>
    </location>
</feature>
<dbReference type="HOGENOM" id="CLU_513487_0_0_1"/>
<dbReference type="Proteomes" id="UP000053647">
    <property type="component" value="Unassembled WGS sequence"/>
</dbReference>
<evidence type="ECO:0000313" key="3">
    <source>
        <dbReference type="EMBL" id="KIJ08953.1"/>
    </source>
</evidence>
<name>A0A0C9TD53_PAXIN</name>
<gene>
    <name evidence="3" type="ORF">PAXINDRAFT_17940</name>
</gene>
<dbReference type="OrthoDB" id="2707660at2759"/>
<protein>
    <submittedName>
        <fullName evidence="3">Unplaced genomic scaffold PAXINscaffold_207, whole genome shotgun sequence</fullName>
    </submittedName>
</protein>
<feature type="coiled-coil region" evidence="1">
    <location>
        <begin position="268"/>
        <end position="295"/>
    </location>
</feature>
<dbReference type="EMBL" id="KN819529">
    <property type="protein sequence ID" value="KIJ08953.1"/>
    <property type="molecule type" value="Genomic_DNA"/>
</dbReference>
<keyword evidence="4" id="KW-1185">Reference proteome</keyword>
<feature type="compositionally biased region" description="Low complexity" evidence="2">
    <location>
        <begin position="299"/>
        <end position="314"/>
    </location>
</feature>
<accession>A0A0C9TD53</accession>
<proteinExistence type="predicted"/>
<reference evidence="3 4" key="1">
    <citation type="submission" date="2014-06" db="EMBL/GenBank/DDBJ databases">
        <authorList>
            <consortium name="DOE Joint Genome Institute"/>
            <person name="Kuo A."/>
            <person name="Kohler A."/>
            <person name="Nagy L.G."/>
            <person name="Floudas D."/>
            <person name="Copeland A."/>
            <person name="Barry K.W."/>
            <person name="Cichocki N."/>
            <person name="Veneault-Fourrey C."/>
            <person name="LaButti K."/>
            <person name="Lindquist E.A."/>
            <person name="Lipzen A."/>
            <person name="Lundell T."/>
            <person name="Morin E."/>
            <person name="Murat C."/>
            <person name="Sun H."/>
            <person name="Tunlid A."/>
            <person name="Henrissat B."/>
            <person name="Grigoriev I.V."/>
            <person name="Hibbett D.S."/>
            <person name="Martin F."/>
            <person name="Nordberg H.P."/>
            <person name="Cantor M.N."/>
            <person name="Hua S.X."/>
        </authorList>
    </citation>
    <scope>NUCLEOTIDE SEQUENCE [LARGE SCALE GENOMIC DNA]</scope>
    <source>
        <strain evidence="3 4">ATCC 200175</strain>
    </source>
</reference>
<organism evidence="3 4">
    <name type="scientific">Paxillus involutus ATCC 200175</name>
    <dbReference type="NCBI Taxonomy" id="664439"/>
    <lineage>
        <taxon>Eukaryota</taxon>
        <taxon>Fungi</taxon>
        <taxon>Dikarya</taxon>
        <taxon>Basidiomycota</taxon>
        <taxon>Agaricomycotina</taxon>
        <taxon>Agaricomycetes</taxon>
        <taxon>Agaricomycetidae</taxon>
        <taxon>Boletales</taxon>
        <taxon>Paxilineae</taxon>
        <taxon>Paxillaceae</taxon>
        <taxon>Paxillus</taxon>
    </lineage>
</organism>